<evidence type="ECO:0000313" key="2">
    <source>
        <dbReference type="EMBL" id="MEI5994974.1"/>
    </source>
</evidence>
<sequence length="107" mass="12217">MFKYFNDVVRFILELTTLGLVAFAGFKANSIIVIILLGICLPICIIIFWSRYMAPQSPKRFTDFKRILTEIFLFGGAGFITYLVVDQKIAFIYLIVALINTVFDHAL</sequence>
<reference evidence="3" key="1">
    <citation type="submission" date="2017-05" db="EMBL/GenBank/DDBJ databases">
        <title>The Genome Sequence of Enterococcus sp. 4G2_DIV0659.</title>
        <authorList>
            <consortium name="The Broad Institute Genomics Platform"/>
            <consortium name="The Broad Institute Genomic Center for Infectious Diseases"/>
            <person name="Earl A."/>
            <person name="Manson A."/>
            <person name="Schwartman J."/>
            <person name="Gilmore M."/>
            <person name="Abouelleil A."/>
            <person name="Cao P."/>
            <person name="Chapman S."/>
            <person name="Cusick C."/>
            <person name="Shea T."/>
            <person name="Young S."/>
            <person name="Neafsey D."/>
            <person name="Nusbaum C."/>
            <person name="Birren B."/>
        </authorList>
    </citation>
    <scope>NUCLEOTIDE SEQUENCE [LARGE SCALE GENOMIC DNA]</scope>
    <source>
        <strain evidence="3">4G2_DIV0659</strain>
    </source>
</reference>
<protein>
    <recommendedName>
        <fullName evidence="5">DUF2568 domain-containing protein</fullName>
    </recommendedName>
</protein>
<dbReference type="EMBL" id="NGLE01000001">
    <property type="protein sequence ID" value="OTO09783.1"/>
    <property type="molecule type" value="Genomic_DNA"/>
</dbReference>
<proteinExistence type="predicted"/>
<keyword evidence="4" id="KW-1185">Reference proteome</keyword>
<evidence type="ECO:0000256" key="1">
    <source>
        <dbReference type="SAM" id="Phobius"/>
    </source>
</evidence>
<dbReference type="AlphaFoldDB" id="A0A242CHR0"/>
<accession>A0A242CHR0</accession>
<keyword evidence="1" id="KW-1133">Transmembrane helix</keyword>
<keyword evidence="1" id="KW-0812">Transmembrane</keyword>
<organism evidence="3">
    <name type="scientific">Candidatus Enterococcus mansonii</name>
    <dbReference type="NCBI Taxonomy" id="1834181"/>
    <lineage>
        <taxon>Bacteria</taxon>
        <taxon>Bacillati</taxon>
        <taxon>Bacillota</taxon>
        <taxon>Bacilli</taxon>
        <taxon>Lactobacillales</taxon>
        <taxon>Enterococcaceae</taxon>
        <taxon>Enterococcus</taxon>
    </lineage>
</organism>
<feature type="transmembrane region" description="Helical" evidence="1">
    <location>
        <begin position="71"/>
        <end position="99"/>
    </location>
</feature>
<dbReference type="InterPro" id="IPR021214">
    <property type="entry name" value="DUF2568"/>
</dbReference>
<evidence type="ECO:0000313" key="4">
    <source>
        <dbReference type="Proteomes" id="UP000195139"/>
    </source>
</evidence>
<feature type="transmembrane region" description="Helical" evidence="1">
    <location>
        <begin position="31"/>
        <end position="50"/>
    </location>
</feature>
<evidence type="ECO:0000313" key="3">
    <source>
        <dbReference type="EMBL" id="OTO09783.1"/>
    </source>
</evidence>
<evidence type="ECO:0008006" key="5">
    <source>
        <dbReference type="Google" id="ProtNLM"/>
    </source>
</evidence>
<feature type="transmembrane region" description="Helical" evidence="1">
    <location>
        <begin position="7"/>
        <end position="25"/>
    </location>
</feature>
<dbReference type="Proteomes" id="UP000195139">
    <property type="component" value="Unassembled WGS sequence"/>
</dbReference>
<name>A0A242CHR0_9ENTE</name>
<reference evidence="2 4" key="2">
    <citation type="submission" date="2018-07" db="EMBL/GenBank/DDBJ databases">
        <title>The Genome Sequence of Enterococcus sp. DIV0659b.</title>
        <authorList>
            <consortium name="The Broad Institute Genomics Platform"/>
            <consortium name="The Broad Institute Genomic Center for Infectious Diseases"/>
            <person name="Earl A."/>
            <person name="Manson A."/>
            <person name="Schwartman J."/>
            <person name="Gilmore M."/>
            <person name="Abouelleil A."/>
            <person name="Cao P."/>
            <person name="Chapman S."/>
            <person name="Cusick C."/>
            <person name="Shea T."/>
            <person name="Young S."/>
            <person name="Neafsey D."/>
            <person name="Nusbaum C."/>
            <person name="Birren B."/>
        </authorList>
    </citation>
    <scope>NUCLEOTIDE SEQUENCE [LARGE SCALE GENOMIC DNA]</scope>
    <source>
        <strain evidence="2 4">4G2_DIV0659</strain>
    </source>
</reference>
<dbReference type="OrthoDB" id="2188341at2"/>
<keyword evidence="1" id="KW-0472">Membrane</keyword>
<dbReference type="EMBL" id="NGLE02000001">
    <property type="protein sequence ID" value="MEI5994974.1"/>
    <property type="molecule type" value="Genomic_DNA"/>
</dbReference>
<gene>
    <name evidence="3" type="ORF">A5880_000465</name>
    <name evidence="2" type="ORF">A5880_002563</name>
</gene>
<dbReference type="Pfam" id="PF10823">
    <property type="entry name" value="DUF2568"/>
    <property type="match status" value="1"/>
</dbReference>
<comment type="caution">
    <text evidence="3">The sequence shown here is derived from an EMBL/GenBank/DDBJ whole genome shotgun (WGS) entry which is preliminary data.</text>
</comment>
<dbReference type="RefSeq" id="WP_086329405.1">
    <property type="nucleotide sequence ID" value="NZ_NGLE02000001.1"/>
</dbReference>